<organism evidence="1 2">
    <name type="scientific">Paramicrosporidium saccamoebae</name>
    <dbReference type="NCBI Taxonomy" id="1246581"/>
    <lineage>
        <taxon>Eukaryota</taxon>
        <taxon>Fungi</taxon>
        <taxon>Fungi incertae sedis</taxon>
        <taxon>Cryptomycota</taxon>
        <taxon>Cryptomycota incertae sedis</taxon>
        <taxon>Paramicrosporidium</taxon>
    </lineage>
</organism>
<protein>
    <submittedName>
        <fullName evidence="1">Uncharacterized protein</fullName>
    </submittedName>
</protein>
<sequence length="129" mass="14969">MKLCAYKKTGTDIHKWLSGTLGMDVTTLKMANKAASIGNIGALEWIIEKNPEAFIYEDSIWRGLNSFFDPKKTAEMVIWLFNKRPGLLPSWKYLQDVERYGISLAMLEKIQSYQERNKCELQIELMDQM</sequence>
<dbReference type="EMBL" id="MTSL01000047">
    <property type="protein sequence ID" value="PJF19691.1"/>
    <property type="molecule type" value="Genomic_DNA"/>
</dbReference>
<dbReference type="Proteomes" id="UP000240830">
    <property type="component" value="Unassembled WGS sequence"/>
</dbReference>
<accession>A0A2H9TPL1</accession>
<keyword evidence="2" id="KW-1185">Reference proteome</keyword>
<evidence type="ECO:0000313" key="2">
    <source>
        <dbReference type="Proteomes" id="UP000240830"/>
    </source>
</evidence>
<proteinExistence type="predicted"/>
<gene>
    <name evidence="1" type="ORF">PSACC_00494</name>
</gene>
<comment type="caution">
    <text evidence="1">The sequence shown here is derived from an EMBL/GenBank/DDBJ whole genome shotgun (WGS) entry which is preliminary data.</text>
</comment>
<reference evidence="1 2" key="1">
    <citation type="submission" date="2016-10" db="EMBL/GenBank/DDBJ databases">
        <title>The genome of Paramicrosporidium saccamoebae is the missing link in understanding Cryptomycota and Microsporidia evolution.</title>
        <authorList>
            <person name="Quandt C.A."/>
            <person name="Beaudet D."/>
            <person name="Corsaro D."/>
            <person name="Michel R."/>
            <person name="Corradi N."/>
            <person name="James T."/>
        </authorList>
    </citation>
    <scope>NUCLEOTIDE SEQUENCE [LARGE SCALE GENOMIC DNA]</scope>
    <source>
        <strain evidence="1 2">KSL3</strain>
    </source>
</reference>
<dbReference type="AlphaFoldDB" id="A0A2H9TPL1"/>
<name>A0A2H9TPL1_9FUNG</name>
<dbReference type="OrthoDB" id="438440at2759"/>
<evidence type="ECO:0000313" key="1">
    <source>
        <dbReference type="EMBL" id="PJF19691.1"/>
    </source>
</evidence>